<dbReference type="PIRSF" id="PIRSF015582">
    <property type="entry name" value="Cit_lyase_B"/>
    <property type="match status" value="1"/>
</dbReference>
<dbReference type="GO" id="GO:0006107">
    <property type="term" value="P:oxaloacetate metabolic process"/>
    <property type="evidence" value="ECO:0007669"/>
    <property type="project" value="TreeGrafter"/>
</dbReference>
<accession>A0A0F0LJ63</accession>
<dbReference type="InterPro" id="IPR040442">
    <property type="entry name" value="Pyrv_kinase-like_dom_sf"/>
</dbReference>
<keyword evidence="7" id="KW-0456">Lyase</keyword>
<keyword evidence="3 5" id="KW-0460">Magnesium</keyword>
<dbReference type="GO" id="GO:0000287">
    <property type="term" value="F:magnesium ion binding"/>
    <property type="evidence" value="ECO:0007669"/>
    <property type="project" value="TreeGrafter"/>
</dbReference>
<comment type="caution">
    <text evidence="7">The sequence shown here is derived from an EMBL/GenBank/DDBJ whole genome shotgun (WGS) entry which is preliminary data.</text>
</comment>
<organism evidence="7 8">
    <name type="scientific">Microbacterium azadirachtae</name>
    <dbReference type="NCBI Taxonomy" id="582680"/>
    <lineage>
        <taxon>Bacteria</taxon>
        <taxon>Bacillati</taxon>
        <taxon>Actinomycetota</taxon>
        <taxon>Actinomycetes</taxon>
        <taxon>Micrococcales</taxon>
        <taxon>Microbacteriaceae</taxon>
        <taxon>Microbacterium</taxon>
    </lineage>
</organism>
<feature type="binding site" evidence="5">
    <location>
        <position position="140"/>
    </location>
    <ligand>
        <name>Mg(2+)</name>
        <dbReference type="ChEBI" id="CHEBI:18420"/>
    </ligand>
</feature>
<protein>
    <submittedName>
        <fullName evidence="7">Citrate lyase subunit beta-like protein</fullName>
        <ecNumber evidence="7">4.1.-.-</ecNumber>
    </submittedName>
</protein>
<dbReference type="Pfam" id="PF03328">
    <property type="entry name" value="HpcH_HpaI"/>
    <property type="match status" value="1"/>
</dbReference>
<evidence type="ECO:0000313" key="8">
    <source>
        <dbReference type="Proteomes" id="UP000033740"/>
    </source>
</evidence>
<dbReference type="STRING" id="582680.RS86_02817"/>
<feature type="domain" description="HpcH/HpaI aldolase/citrate lyase" evidence="6">
    <location>
        <begin position="10"/>
        <end position="217"/>
    </location>
</feature>
<feature type="binding site" evidence="4">
    <location>
        <position position="64"/>
    </location>
    <ligand>
        <name>substrate</name>
    </ligand>
</feature>
<feature type="binding site" evidence="5">
    <location>
        <position position="114"/>
    </location>
    <ligand>
        <name>Mg(2+)</name>
        <dbReference type="ChEBI" id="CHEBI:18420"/>
    </ligand>
</feature>
<evidence type="ECO:0000256" key="4">
    <source>
        <dbReference type="PIRSR" id="PIRSR015582-1"/>
    </source>
</evidence>
<feature type="binding site" evidence="4">
    <location>
        <position position="114"/>
    </location>
    <ligand>
        <name>substrate</name>
    </ligand>
</feature>
<evidence type="ECO:0000259" key="6">
    <source>
        <dbReference type="Pfam" id="PF03328"/>
    </source>
</evidence>
<dbReference type="InterPro" id="IPR015813">
    <property type="entry name" value="Pyrv/PenolPyrv_kinase-like_dom"/>
</dbReference>
<evidence type="ECO:0000256" key="3">
    <source>
        <dbReference type="ARBA" id="ARBA00022842"/>
    </source>
</evidence>
<dbReference type="EMBL" id="JYIX01000037">
    <property type="protein sequence ID" value="KJL32345.1"/>
    <property type="molecule type" value="Genomic_DNA"/>
</dbReference>
<evidence type="ECO:0000256" key="1">
    <source>
        <dbReference type="ARBA" id="ARBA00001946"/>
    </source>
</evidence>
<dbReference type="AlphaFoldDB" id="A0A0F0LJ63"/>
<name>A0A0F0LJ63_9MICO</name>
<reference evidence="7 8" key="1">
    <citation type="submission" date="2015-02" db="EMBL/GenBank/DDBJ databases">
        <title>Draft genome sequences of ten Microbacterium spp. with emphasis on heavy metal contaminated environments.</title>
        <authorList>
            <person name="Corretto E."/>
        </authorList>
    </citation>
    <scope>NUCLEOTIDE SEQUENCE [LARGE SCALE GENOMIC DNA]</scope>
    <source>
        <strain evidence="7 8">ARN176</strain>
    </source>
</reference>
<dbReference type="InterPro" id="IPR005000">
    <property type="entry name" value="Aldolase/citrate-lyase_domain"/>
</dbReference>
<dbReference type="Gene3D" id="3.20.20.60">
    <property type="entry name" value="Phosphoenolpyruvate-binding domains"/>
    <property type="match status" value="1"/>
</dbReference>
<dbReference type="PANTHER" id="PTHR32308">
    <property type="entry name" value="LYASE BETA SUBUNIT, PUTATIVE (AFU_ORTHOLOGUE AFUA_4G13030)-RELATED"/>
    <property type="match status" value="1"/>
</dbReference>
<dbReference type="Proteomes" id="UP000033740">
    <property type="component" value="Unassembled WGS sequence"/>
</dbReference>
<dbReference type="InterPro" id="IPR011206">
    <property type="entry name" value="Citrate_lyase_beta/mcl1/mcl2"/>
</dbReference>
<dbReference type="SUPFAM" id="SSF51621">
    <property type="entry name" value="Phosphoenolpyruvate/pyruvate domain"/>
    <property type="match status" value="1"/>
</dbReference>
<dbReference type="PANTHER" id="PTHR32308:SF10">
    <property type="entry name" value="CITRATE LYASE SUBUNIT BETA"/>
    <property type="match status" value="1"/>
</dbReference>
<evidence type="ECO:0000256" key="5">
    <source>
        <dbReference type="PIRSR" id="PIRSR015582-2"/>
    </source>
</evidence>
<keyword evidence="8" id="KW-1185">Reference proteome</keyword>
<dbReference type="GO" id="GO:0016829">
    <property type="term" value="F:lyase activity"/>
    <property type="evidence" value="ECO:0007669"/>
    <property type="project" value="UniProtKB-KW"/>
</dbReference>
<dbReference type="PATRIC" id="fig|582680.6.peg.2892"/>
<proteinExistence type="predicted"/>
<comment type="cofactor">
    <cofactor evidence="1">
        <name>Mg(2+)</name>
        <dbReference type="ChEBI" id="CHEBI:18420"/>
    </cofactor>
</comment>
<evidence type="ECO:0000313" key="7">
    <source>
        <dbReference type="EMBL" id="KJL32345.1"/>
    </source>
</evidence>
<dbReference type="EC" id="4.1.-.-" evidence="7"/>
<sequence>MSAAIHGPALLFCPADRDDRYAKALAAADTAIMDLEDAVAPDDKPAARAKVAASALDPERTIVRVNPASTPDHALDLDALGGTAYRVVMLAKAESAADLDALHAAGLQVLALCETARGVVHAEEIAAHPAVIGLMWGAEDLVASMAGRSSRFTAGAHAGRYRDVARHARSRVLLAAKAFGKAAIDSVHLDIADVEGLRAEVLDAAASGFDATACIHPSQVAVIREGYAATPAERDWAERVLAEAEHRPGVFRFEGRMVDEPVLRQARAILAG</sequence>
<gene>
    <name evidence="7" type="primary">citE</name>
    <name evidence="7" type="ORF">RS86_02817</name>
</gene>
<evidence type="ECO:0000256" key="2">
    <source>
        <dbReference type="ARBA" id="ARBA00022723"/>
    </source>
</evidence>
<keyword evidence="2 5" id="KW-0479">Metal-binding</keyword>
<dbReference type="RefSeq" id="WP_045272848.1">
    <property type="nucleotide sequence ID" value="NZ_JYIX01000037.1"/>
</dbReference>